<evidence type="ECO:0000256" key="9">
    <source>
        <dbReference type="ARBA" id="ARBA00023242"/>
    </source>
</evidence>
<keyword evidence="11" id="KW-0479">Metal-binding</keyword>
<evidence type="ECO:0000256" key="8">
    <source>
        <dbReference type="ARBA" id="ARBA00023054"/>
    </source>
</evidence>
<feature type="compositionally biased region" description="Acidic residues" evidence="12">
    <location>
        <begin position="502"/>
        <end position="511"/>
    </location>
</feature>
<evidence type="ECO:0000256" key="5">
    <source>
        <dbReference type="ARBA" id="ARBA00022722"/>
    </source>
</evidence>
<organism evidence="14 15">
    <name type="scientific">Priapulus caudatus</name>
    <name type="common">Priapulid worm</name>
    <dbReference type="NCBI Taxonomy" id="37621"/>
    <lineage>
        <taxon>Eukaryota</taxon>
        <taxon>Metazoa</taxon>
        <taxon>Ecdysozoa</taxon>
        <taxon>Scalidophora</taxon>
        <taxon>Priapulida</taxon>
        <taxon>Priapulimorpha</taxon>
        <taxon>Priapulimorphida</taxon>
        <taxon>Priapulidae</taxon>
        <taxon>Priapulus</taxon>
    </lineage>
</organism>
<keyword evidence="6 10" id="KW-0378">Hydrolase</keyword>
<proteinExistence type="inferred from homology"/>
<dbReference type="PANTHER" id="PTHR12341">
    <property type="entry name" value="5'-&gt;3' EXORIBONUCLEASE"/>
    <property type="match status" value="1"/>
</dbReference>
<feature type="domain" description="CCHC-type" evidence="13">
    <location>
        <begin position="264"/>
        <end position="277"/>
    </location>
</feature>
<dbReference type="EC" id="3.1.13.-" evidence="10"/>
<evidence type="ECO:0000313" key="14">
    <source>
        <dbReference type="Proteomes" id="UP000695022"/>
    </source>
</evidence>
<reference evidence="15" key="1">
    <citation type="submission" date="2025-08" db="UniProtKB">
        <authorList>
            <consortium name="RefSeq"/>
        </authorList>
    </citation>
    <scope>IDENTIFICATION</scope>
</reference>
<dbReference type="GeneID" id="106816696"/>
<dbReference type="Gene3D" id="3.40.50.12390">
    <property type="match status" value="2"/>
</dbReference>
<accession>A0ABM1EX84</accession>
<keyword evidence="9" id="KW-0539">Nucleus</keyword>
<gene>
    <name evidence="15" type="primary">LOC106816696</name>
</gene>
<keyword evidence="7 10" id="KW-0269">Exonuclease</keyword>
<sequence>MGVPAFFRWLSRKSPAIVIHCVEEKLHDVDGNSLPIDSSKPNPNDIEFDNLYLDMNGIIHPCCHPENKPAPKNEDEMMVLIFEYIDRLFRIVRPRKLLYMAIDGVAPRAKMNQQRSRRFRASKETAEKMVEVKKIRDDLRSKGASLPPEKQDTEHFDSNCITPGTPFMDRLATCLRYYIYERLNTDAGWKDIEVILSDANAPGEGEHKIMDYIRRQRANPDHDPNTKHCLCGADADLIMLGLATHEPDFTIIREEFKPNEPRPCDLCGQLGHEMKDCVGLPKEKQGEHDELSKPVGAETEFIFIRLPVLKEYLQRELRMDNLPFPYDFERAIDDWVFMCFFVGNDFLPHLPSLEIREGAIDKLVNLYKKCVYKTGGYITDSGSVSQERIQMILSELGEMEDLTFQQRQLKELEFRRRDKDKKKRMRMEKGRIEKPSFMMGGQYAPQAPGRGGTIHNPRQTATDMRSNDPQNAANKNAAAELRAMLTPAGEGAQKGTKRSHEDDEEEEPEPVDDVRLYEDGWKDRYYQSKFDVSPANIEFRHEVAAAYVRGLMWVLRYYYQGCASWTWYFPYHYAPFASDFLNVGDLKIEFETDTQPFNPMEQLMGVFPAASKQHLPVTFRRLMFAPESPIIDFYPENFYVDLNGKKYAWQGVALLPFVDEKRLLKALVDVYPDLTEDEKRRNTRGNDILFVGKDHPAHDFLEGITEGSGVTDWVPIDTKLTSGMGGIIFTDQLAICNGGTVVSPLPAEDCPDLPNNTAISVKFKDPEYPAGFIFPAKVLPGAKPPAPSLKPGDFRGANYRPITGFQRSNRGAHLDQSGHRALRHTMGGGRGQFAAVPPPVRNDQSYGRSGGYGQGGADRYQGRNYNQGANNYGNQWDRGSSSSNPQGGPRSLMGTAPSLMGMPSHPAGMVPPRYQTNQDTRWQQDSSWDRGSQGGHRGGGHHSSYSRDSNNGGSADRNRRDGQGFLWVLLL</sequence>
<evidence type="ECO:0000256" key="3">
    <source>
        <dbReference type="ARBA" id="ARBA00022552"/>
    </source>
</evidence>
<feature type="compositionally biased region" description="Polar residues" evidence="12">
    <location>
        <begin position="456"/>
        <end position="470"/>
    </location>
</feature>
<dbReference type="InterPro" id="IPR017151">
    <property type="entry name" value="Xrn2/3/4"/>
</dbReference>
<dbReference type="PANTHER" id="PTHR12341:SF41">
    <property type="entry name" value="5'-3' EXORIBONUCLEASE 2"/>
    <property type="match status" value="1"/>
</dbReference>
<feature type="region of interest" description="Disordered" evidence="12">
    <location>
        <begin position="438"/>
        <end position="473"/>
    </location>
</feature>
<dbReference type="InterPro" id="IPR027073">
    <property type="entry name" value="5_3_exoribonuclease"/>
</dbReference>
<dbReference type="Gene3D" id="1.25.40.1050">
    <property type="match status" value="1"/>
</dbReference>
<evidence type="ECO:0000256" key="11">
    <source>
        <dbReference type="PROSITE-ProRule" id="PRU00047"/>
    </source>
</evidence>
<evidence type="ECO:0000256" key="7">
    <source>
        <dbReference type="ARBA" id="ARBA00022839"/>
    </source>
</evidence>
<evidence type="ECO:0000313" key="15">
    <source>
        <dbReference type="RefSeq" id="XP_014676805.1"/>
    </source>
</evidence>
<keyword evidence="8" id="KW-0175">Coiled coil</keyword>
<keyword evidence="4 10" id="KW-0507">mRNA processing</keyword>
<dbReference type="RefSeq" id="XP_014676805.1">
    <property type="nucleotide sequence ID" value="XM_014821319.1"/>
</dbReference>
<dbReference type="Pfam" id="PF17846">
    <property type="entry name" value="XRN_M"/>
    <property type="match status" value="1"/>
</dbReference>
<dbReference type="PROSITE" id="PS50158">
    <property type="entry name" value="ZF_CCHC"/>
    <property type="match status" value="1"/>
</dbReference>
<evidence type="ECO:0000256" key="6">
    <source>
        <dbReference type="ARBA" id="ARBA00022801"/>
    </source>
</evidence>
<dbReference type="InterPro" id="IPR004859">
    <property type="entry name" value="Xrn1_N"/>
</dbReference>
<keyword evidence="3" id="KW-0698">rRNA processing</keyword>
<feature type="compositionally biased region" description="Polar residues" evidence="12">
    <location>
        <begin position="914"/>
        <end position="926"/>
    </location>
</feature>
<keyword evidence="14" id="KW-1185">Reference proteome</keyword>
<protein>
    <recommendedName>
        <fullName evidence="10">5'-3' exoribonuclease</fullName>
        <ecNumber evidence="10">3.1.13.-</ecNumber>
    </recommendedName>
</protein>
<keyword evidence="11" id="KW-0862">Zinc</keyword>
<evidence type="ECO:0000256" key="4">
    <source>
        <dbReference type="ARBA" id="ARBA00022664"/>
    </source>
</evidence>
<feature type="compositionally biased region" description="Low complexity" evidence="12">
    <location>
        <begin position="857"/>
        <end position="875"/>
    </location>
</feature>
<evidence type="ECO:0000256" key="12">
    <source>
        <dbReference type="SAM" id="MobiDB-lite"/>
    </source>
</evidence>
<comment type="subcellular location">
    <subcellularLocation>
        <location evidence="1">Nucleus</location>
    </subcellularLocation>
</comment>
<comment type="function">
    <text evidence="10">Possesses 5'-&gt;3' exoribonuclease activity. May promote termination of transcription by RNA polymerase II.</text>
</comment>
<evidence type="ECO:0000259" key="13">
    <source>
        <dbReference type="PROSITE" id="PS50158"/>
    </source>
</evidence>
<keyword evidence="5 10" id="KW-0540">Nuclease</keyword>
<evidence type="ECO:0000256" key="2">
    <source>
        <dbReference type="ARBA" id="ARBA00006994"/>
    </source>
</evidence>
<dbReference type="InterPro" id="IPR001878">
    <property type="entry name" value="Znf_CCHC"/>
</dbReference>
<dbReference type="Proteomes" id="UP000695022">
    <property type="component" value="Unplaced"/>
</dbReference>
<dbReference type="PIRSF" id="PIRSF037239">
    <property type="entry name" value="Exonuclease_Xrn2"/>
    <property type="match status" value="1"/>
</dbReference>
<dbReference type="InterPro" id="IPR041412">
    <property type="entry name" value="Xrn1_helical"/>
</dbReference>
<feature type="compositionally biased region" description="Polar residues" evidence="12">
    <location>
        <begin position="877"/>
        <end position="886"/>
    </location>
</feature>
<evidence type="ECO:0000256" key="1">
    <source>
        <dbReference type="ARBA" id="ARBA00004123"/>
    </source>
</evidence>
<feature type="region of interest" description="Disordered" evidence="12">
    <location>
        <begin position="822"/>
        <end position="960"/>
    </location>
</feature>
<name>A0ABM1EX84_PRICU</name>
<dbReference type="Pfam" id="PF03159">
    <property type="entry name" value="XRN_N"/>
    <property type="match status" value="1"/>
</dbReference>
<dbReference type="CDD" id="cd18673">
    <property type="entry name" value="PIN_XRN1-2-like"/>
    <property type="match status" value="1"/>
</dbReference>
<comment type="similarity">
    <text evidence="2 10">Belongs to the 5'-3' exonuclease family. XRN2/RAT1 subfamily.</text>
</comment>
<feature type="region of interest" description="Disordered" evidence="12">
    <location>
        <begin position="486"/>
        <end position="514"/>
    </location>
</feature>
<keyword evidence="11" id="KW-0863">Zinc-finger</keyword>
<evidence type="ECO:0000256" key="10">
    <source>
        <dbReference type="PIRNR" id="PIRNR037239"/>
    </source>
</evidence>